<keyword evidence="2" id="KW-0433">Leucine-rich repeat</keyword>
<accession>A0ABQ7JHC7</accession>
<name>A0ABQ7JHC7_9FUNG</name>
<dbReference type="PANTHER" id="PTHR24113:SF12">
    <property type="entry name" value="RAN GTPASE-ACTIVATING PROTEIN 1"/>
    <property type="match status" value="1"/>
</dbReference>
<evidence type="ECO:0000256" key="3">
    <source>
        <dbReference type="ARBA" id="ARBA00022737"/>
    </source>
</evidence>
<dbReference type="InterPro" id="IPR001611">
    <property type="entry name" value="Leu-rich_rpt"/>
</dbReference>
<dbReference type="Proteomes" id="UP001194696">
    <property type="component" value="Unassembled WGS sequence"/>
</dbReference>
<keyword evidence="1" id="KW-0343">GTPase activation</keyword>
<evidence type="ECO:0000256" key="2">
    <source>
        <dbReference type="ARBA" id="ARBA00022614"/>
    </source>
</evidence>
<dbReference type="PANTHER" id="PTHR24113">
    <property type="entry name" value="RAN GTPASE-ACTIVATING PROTEIN 1"/>
    <property type="match status" value="1"/>
</dbReference>
<dbReference type="InterPro" id="IPR032675">
    <property type="entry name" value="LRR_dom_sf"/>
</dbReference>
<gene>
    <name evidence="4" type="ORF">BGZ96_005384</name>
</gene>
<dbReference type="Gene3D" id="3.80.10.10">
    <property type="entry name" value="Ribonuclease Inhibitor"/>
    <property type="match status" value="1"/>
</dbReference>
<keyword evidence="3" id="KW-0677">Repeat</keyword>
<proteinExistence type="predicted"/>
<dbReference type="SMART" id="SM00368">
    <property type="entry name" value="LRR_RI"/>
    <property type="match status" value="2"/>
</dbReference>
<dbReference type="SUPFAM" id="SSF52047">
    <property type="entry name" value="RNI-like"/>
    <property type="match status" value="1"/>
</dbReference>
<evidence type="ECO:0000256" key="1">
    <source>
        <dbReference type="ARBA" id="ARBA00022468"/>
    </source>
</evidence>
<organism evidence="4 5">
    <name type="scientific">Linnemannia gamsii</name>
    <dbReference type="NCBI Taxonomy" id="64522"/>
    <lineage>
        <taxon>Eukaryota</taxon>
        <taxon>Fungi</taxon>
        <taxon>Fungi incertae sedis</taxon>
        <taxon>Mucoromycota</taxon>
        <taxon>Mortierellomycotina</taxon>
        <taxon>Mortierellomycetes</taxon>
        <taxon>Mortierellales</taxon>
        <taxon>Mortierellaceae</taxon>
        <taxon>Linnemannia</taxon>
    </lineage>
</organism>
<dbReference type="Pfam" id="PF13516">
    <property type="entry name" value="LRR_6"/>
    <property type="match status" value="3"/>
</dbReference>
<sequence>EIRLRIASSLFFKDLASCTRVTQDWNDSFTPPLYNTVVLSIHGLRMETVERNMLLIRRLEVRSSAYEKLSSAPAREKVVFSVMANSTLTTLNLWDNSIRDNGAQALSEALKTNSTLTTLDLGCILIGSNGGQALSKALNINSTLTTLDFRDNSIGDNGA</sequence>
<protein>
    <recommendedName>
        <fullName evidence="6">RNI-like protein</fullName>
    </recommendedName>
</protein>
<keyword evidence="5" id="KW-1185">Reference proteome</keyword>
<reference evidence="4 5" key="1">
    <citation type="journal article" date="2020" name="Fungal Divers.">
        <title>Resolving the Mortierellaceae phylogeny through synthesis of multi-gene phylogenetics and phylogenomics.</title>
        <authorList>
            <person name="Vandepol N."/>
            <person name="Liber J."/>
            <person name="Desiro A."/>
            <person name="Na H."/>
            <person name="Kennedy M."/>
            <person name="Barry K."/>
            <person name="Grigoriev I.V."/>
            <person name="Miller A.N."/>
            <person name="O'Donnell K."/>
            <person name="Stajich J.E."/>
            <person name="Bonito G."/>
        </authorList>
    </citation>
    <scope>NUCLEOTIDE SEQUENCE [LARGE SCALE GENOMIC DNA]</scope>
    <source>
        <strain evidence="4 5">AD045</strain>
    </source>
</reference>
<evidence type="ECO:0000313" key="4">
    <source>
        <dbReference type="EMBL" id="KAG0272313.1"/>
    </source>
</evidence>
<feature type="non-terminal residue" evidence="4">
    <location>
        <position position="1"/>
    </location>
</feature>
<dbReference type="InterPro" id="IPR027038">
    <property type="entry name" value="RanGap"/>
</dbReference>
<evidence type="ECO:0008006" key="6">
    <source>
        <dbReference type="Google" id="ProtNLM"/>
    </source>
</evidence>
<comment type="caution">
    <text evidence="4">The sequence shown here is derived from an EMBL/GenBank/DDBJ whole genome shotgun (WGS) entry which is preliminary data.</text>
</comment>
<evidence type="ECO:0000313" key="5">
    <source>
        <dbReference type="Proteomes" id="UP001194696"/>
    </source>
</evidence>
<dbReference type="EMBL" id="JAAAIM010002519">
    <property type="protein sequence ID" value="KAG0272313.1"/>
    <property type="molecule type" value="Genomic_DNA"/>
</dbReference>